<dbReference type="EMBL" id="CP018228">
    <property type="protein sequence ID" value="API52713.1"/>
    <property type="molecule type" value="Genomic_DNA"/>
</dbReference>
<accession>A0A1L3ZAN6</accession>
<proteinExistence type="predicted"/>
<dbReference type="Proteomes" id="UP000183050">
    <property type="component" value="Chromosome"/>
</dbReference>
<protein>
    <submittedName>
        <fullName evidence="1">Uncharacterized protein</fullName>
    </submittedName>
</protein>
<sequence length="61" mass="6687">MLIDESRLIVLVAARSHNFSPYVAVFSAEFAPCLGLDPRIHVGLHQPRAWILGLSAWDDGG</sequence>
<gene>
    <name evidence="1" type="ORF">BMW22_14780</name>
</gene>
<name>A0A1L3ZAN6_RHILE</name>
<reference evidence="1 2" key="1">
    <citation type="submission" date="2016-11" db="EMBL/GenBank/DDBJ databases">
        <title>Rhizobium leguminosarum bv. viciae strain Vaf12 isolated from Vavilovia formosa root nodules from Russia, Dagestan.</title>
        <authorList>
            <person name="Kimeklis A."/>
        </authorList>
    </citation>
    <scope>NUCLEOTIDE SEQUENCE [LARGE SCALE GENOMIC DNA]</scope>
    <source>
        <strain evidence="1 2">Vaf-108</strain>
    </source>
</reference>
<evidence type="ECO:0000313" key="2">
    <source>
        <dbReference type="Proteomes" id="UP000183050"/>
    </source>
</evidence>
<evidence type="ECO:0000313" key="1">
    <source>
        <dbReference type="EMBL" id="API52713.1"/>
    </source>
</evidence>
<organism evidence="1 2">
    <name type="scientific">Rhizobium leguminosarum</name>
    <dbReference type="NCBI Taxonomy" id="384"/>
    <lineage>
        <taxon>Bacteria</taxon>
        <taxon>Pseudomonadati</taxon>
        <taxon>Pseudomonadota</taxon>
        <taxon>Alphaproteobacteria</taxon>
        <taxon>Hyphomicrobiales</taxon>
        <taxon>Rhizobiaceae</taxon>
        <taxon>Rhizobium/Agrobacterium group</taxon>
        <taxon>Rhizobium</taxon>
    </lineage>
</organism>
<dbReference type="AlphaFoldDB" id="A0A1L3ZAN6"/>